<protein>
    <submittedName>
        <fullName evidence="3">PIF1 helicase</fullName>
    </submittedName>
</protein>
<dbReference type="SUPFAM" id="SSF54001">
    <property type="entry name" value="Cysteine proteinases"/>
    <property type="match status" value="1"/>
</dbReference>
<feature type="non-terminal residue" evidence="3">
    <location>
        <position position="1"/>
    </location>
</feature>
<dbReference type="InterPro" id="IPR051055">
    <property type="entry name" value="PIF1_helicase"/>
</dbReference>
<dbReference type="EMBL" id="JAANIB010005976">
    <property type="protein sequence ID" value="KAG5330256.1"/>
    <property type="molecule type" value="Genomic_DNA"/>
</dbReference>
<dbReference type="GO" id="GO:0004386">
    <property type="term" value="F:helicase activity"/>
    <property type="evidence" value="ECO:0007669"/>
    <property type="project" value="UniProtKB-KW"/>
</dbReference>
<evidence type="ECO:0000313" key="4">
    <source>
        <dbReference type="Proteomes" id="UP000670152"/>
    </source>
</evidence>
<name>A0A836JX10_9HYME</name>
<evidence type="ECO:0000313" key="3">
    <source>
        <dbReference type="EMBL" id="KAG5330256.1"/>
    </source>
</evidence>
<dbReference type="Gene3D" id="2.30.30.940">
    <property type="match status" value="1"/>
</dbReference>
<feature type="non-terminal residue" evidence="3">
    <location>
        <position position="782"/>
    </location>
</feature>
<keyword evidence="3" id="KW-0347">Helicase</keyword>
<dbReference type="Gene3D" id="3.90.70.10">
    <property type="entry name" value="Cysteine proteinases"/>
    <property type="match status" value="1"/>
</dbReference>
<evidence type="ECO:0000259" key="2">
    <source>
        <dbReference type="Pfam" id="PF21530"/>
    </source>
</evidence>
<organism evidence="3 4">
    <name type="scientific">Acromyrmex heyeri</name>
    <dbReference type="NCBI Taxonomy" id="230685"/>
    <lineage>
        <taxon>Eukaryota</taxon>
        <taxon>Metazoa</taxon>
        <taxon>Ecdysozoa</taxon>
        <taxon>Arthropoda</taxon>
        <taxon>Hexapoda</taxon>
        <taxon>Insecta</taxon>
        <taxon>Pterygota</taxon>
        <taxon>Neoptera</taxon>
        <taxon>Endopterygota</taxon>
        <taxon>Hymenoptera</taxon>
        <taxon>Apocrita</taxon>
        <taxon>Aculeata</taxon>
        <taxon>Formicoidea</taxon>
        <taxon>Formicidae</taxon>
        <taxon>Myrmicinae</taxon>
        <taxon>Acromyrmex</taxon>
    </lineage>
</organism>
<dbReference type="Proteomes" id="UP000670152">
    <property type="component" value="Unassembled WGS sequence"/>
</dbReference>
<accession>A0A836JX10</accession>
<sequence length="782" mass="89758">MLDLEKALTSTDLETLNKIIIVAEEKANRMYRYEQTRTCERLCYKKNVFQFNKLKIEKHIKPEYICDYCQRKFHAGDLPAYSVLNNLFVHNVPDEIASLKQYEKMLIQRAKAFQTIVKMGTVINKKLPQRQLNTKRHYGLNVEMLNPPKFPKLILKNCNKLIAKNIPSAGSRTRALRLTNNRECGVLEAADTLLGIPLHGTDRNTIFCPSVIDSHYPNRPEELKIMSLYEFVQWYDVTKIKPSLDKLHFNSGDFDVRDKEREGAPKKFEDAELQALGGNLFPYPIIQDFKDLGDIQEINISKMISKLNADRRRVFDRVTNTITSGKSLLHLYVSGEGSKSFLIKTIKCWLKQNLKKDTAVAVPTGIAHRLLQLPVEHGHTPKYKQLANHVLKVLRADLKDVSLIISDEVSIIYNLIFMYIHLRLSEKEDLLQLPPVHEDPAFIQLTAENIRKYLGSLSAINLWTLLKKKISFKGEFLKLKEILLIAEDTIDCILYMKKKVAKVLANNDDDDTRTAELSKQITIKIGAKVMIRRNINASLGLVNDTIATVYKTDKTTDYIEKIKILLPSGLEYFIERISVKFQVMDKVYVIRLSLSYGISIHKSQGLSLQNAVMDLGNNIFSCDQAYVALFRVTSLDGLHLINFDPSSVFASEKAIIEYNRLKRSHNSESGIITISKQRYRKVKDISWTLSKIITSVQESGQKAPLRSAWIIRGFQNTDKVSCYANAILQCLLNLYIFRKELLNYDNNLNTYKIRQSLGKYFSVAKRDAIEFLTALCTKYNYI</sequence>
<dbReference type="SUPFAM" id="SSF52540">
    <property type="entry name" value="P-loop containing nucleoside triphosphate hydrolases"/>
    <property type="match status" value="1"/>
</dbReference>
<dbReference type="Gene3D" id="3.40.50.300">
    <property type="entry name" value="P-loop containing nucleotide triphosphate hydrolases"/>
    <property type="match status" value="2"/>
</dbReference>
<keyword evidence="3" id="KW-0378">Hydrolase</keyword>
<keyword evidence="4" id="KW-1185">Reference proteome</keyword>
<feature type="domain" description="DNA helicase Pif1-like 2B" evidence="2">
    <location>
        <begin position="519"/>
        <end position="549"/>
    </location>
</feature>
<dbReference type="InterPro" id="IPR038765">
    <property type="entry name" value="Papain-like_cys_pep_sf"/>
</dbReference>
<dbReference type="InterPro" id="IPR027417">
    <property type="entry name" value="P-loop_NTPase"/>
</dbReference>
<dbReference type="CDD" id="cd18809">
    <property type="entry name" value="SF1_C_RecD"/>
    <property type="match status" value="1"/>
</dbReference>
<feature type="domain" description="DUF6570" evidence="1">
    <location>
        <begin position="76"/>
        <end position="120"/>
    </location>
</feature>
<dbReference type="AlphaFoldDB" id="A0A836JX10"/>
<dbReference type="Pfam" id="PF20209">
    <property type="entry name" value="DUF6570"/>
    <property type="match status" value="1"/>
</dbReference>
<dbReference type="PANTHER" id="PTHR47642">
    <property type="entry name" value="ATP-DEPENDENT DNA HELICASE"/>
    <property type="match status" value="1"/>
</dbReference>
<comment type="caution">
    <text evidence="3">The sequence shown here is derived from an EMBL/GenBank/DDBJ whole genome shotgun (WGS) entry which is preliminary data.</text>
</comment>
<dbReference type="OrthoDB" id="416437at2759"/>
<keyword evidence="3" id="KW-0547">Nucleotide-binding</keyword>
<reference evidence="3 4" key="1">
    <citation type="submission" date="2020-02" db="EMBL/GenBank/DDBJ databases">
        <title>Relaxed selection underlies rapid genomic changes in the transitions from sociality to social parasitism in ants.</title>
        <authorList>
            <person name="Bi X."/>
        </authorList>
    </citation>
    <scope>NUCLEOTIDE SEQUENCE [LARGE SCALE GENOMIC DNA]</scope>
    <source>
        <strain evidence="3">BGI-DK2014b</strain>
        <tissue evidence="3">Whole body</tissue>
    </source>
</reference>
<proteinExistence type="predicted"/>
<gene>
    <name evidence="3" type="primary">Pif1_3</name>
    <name evidence="3" type="ORF">G6Z77_0011958</name>
</gene>
<dbReference type="Pfam" id="PF21530">
    <property type="entry name" value="Pif1_2B_dom"/>
    <property type="match status" value="1"/>
</dbReference>
<dbReference type="InterPro" id="IPR049163">
    <property type="entry name" value="Pif1-like_2B_dom"/>
</dbReference>
<dbReference type="InterPro" id="IPR046700">
    <property type="entry name" value="DUF6570"/>
</dbReference>
<keyword evidence="3" id="KW-0067">ATP-binding</keyword>
<evidence type="ECO:0000259" key="1">
    <source>
        <dbReference type="Pfam" id="PF20209"/>
    </source>
</evidence>